<organism evidence="3 4">
    <name type="scientific">Tessaracoccus lacteus</name>
    <dbReference type="NCBI Taxonomy" id="3041766"/>
    <lineage>
        <taxon>Bacteria</taxon>
        <taxon>Bacillati</taxon>
        <taxon>Actinomycetota</taxon>
        <taxon>Actinomycetes</taxon>
        <taxon>Propionibacteriales</taxon>
        <taxon>Propionibacteriaceae</taxon>
        <taxon>Tessaracoccus</taxon>
    </lineage>
</organism>
<accession>A0ABY8PXI1</accession>
<reference evidence="3 4" key="1">
    <citation type="journal article" date="2008" name="Int. J. Syst. Evol. Microbiol.">
        <title>Tessaracoccus flavescens sp. nov., isolated from marine sediment.</title>
        <authorList>
            <person name="Lee D.W."/>
            <person name="Lee S.D."/>
        </authorList>
    </citation>
    <scope>NUCLEOTIDE SEQUENCE [LARGE SCALE GENOMIC DNA]</scope>
    <source>
        <strain evidence="3 4">T21</strain>
    </source>
</reference>
<dbReference type="EMBL" id="CP123967">
    <property type="protein sequence ID" value="WGT47222.1"/>
    <property type="molecule type" value="Genomic_DNA"/>
</dbReference>
<dbReference type="InterPro" id="IPR034768">
    <property type="entry name" value="4FE4S_WBL"/>
</dbReference>
<dbReference type="PROSITE" id="PS51674">
    <property type="entry name" value="4FE4S_WBL"/>
    <property type="match status" value="1"/>
</dbReference>
<dbReference type="Proteomes" id="UP001244136">
    <property type="component" value="Chromosome"/>
</dbReference>
<sequence>MKAKLTTAESGALKALYGGIRQAEDDGLLVPCLDHAAWTVDGDQARIEYARARCRLCPVIDLCHAAARLTKPTSGVWAGRAYGPRSTTTSSESDGASDPGAGRCSRHLEEIPS</sequence>
<keyword evidence="4" id="KW-1185">Reference proteome</keyword>
<evidence type="ECO:0000313" key="3">
    <source>
        <dbReference type="EMBL" id="WGT47222.1"/>
    </source>
</evidence>
<protein>
    <submittedName>
        <fullName evidence="3">WhiB family transcriptional regulator</fullName>
    </submittedName>
</protein>
<evidence type="ECO:0000256" key="1">
    <source>
        <dbReference type="SAM" id="MobiDB-lite"/>
    </source>
</evidence>
<evidence type="ECO:0000259" key="2">
    <source>
        <dbReference type="PROSITE" id="PS51674"/>
    </source>
</evidence>
<dbReference type="RefSeq" id="WP_281144957.1">
    <property type="nucleotide sequence ID" value="NZ_CP123967.1"/>
</dbReference>
<proteinExistence type="predicted"/>
<feature type="region of interest" description="Disordered" evidence="1">
    <location>
        <begin position="78"/>
        <end position="113"/>
    </location>
</feature>
<name>A0ABY8PXI1_9ACTN</name>
<feature type="compositionally biased region" description="Polar residues" evidence="1">
    <location>
        <begin position="85"/>
        <end position="94"/>
    </location>
</feature>
<gene>
    <name evidence="3" type="ORF">QH948_00040</name>
</gene>
<evidence type="ECO:0000313" key="4">
    <source>
        <dbReference type="Proteomes" id="UP001244136"/>
    </source>
</evidence>
<dbReference type="Pfam" id="PF02467">
    <property type="entry name" value="Whib"/>
    <property type="match status" value="1"/>
</dbReference>
<feature type="domain" description="4Fe-4S Wbl-type" evidence="2">
    <location>
        <begin position="28"/>
        <end position="87"/>
    </location>
</feature>